<reference evidence="1 2" key="1">
    <citation type="submission" date="2024-01" db="EMBL/GenBank/DDBJ databases">
        <title>The genomes of 5 underutilized Papilionoideae crops provide insights into root nodulation and disease resistanc.</title>
        <authorList>
            <person name="Jiang F."/>
        </authorList>
    </citation>
    <scope>NUCLEOTIDE SEQUENCE [LARGE SCALE GENOMIC DNA]</scope>
    <source>
        <strain evidence="1">DUOXIRENSHENG_FW03</strain>
        <tissue evidence="1">Leaves</tissue>
    </source>
</reference>
<protein>
    <submittedName>
        <fullName evidence="1">Uncharacterized protein</fullName>
    </submittedName>
</protein>
<organism evidence="1 2">
    <name type="scientific">Psophocarpus tetragonolobus</name>
    <name type="common">Winged bean</name>
    <name type="synonym">Dolichos tetragonolobus</name>
    <dbReference type="NCBI Taxonomy" id="3891"/>
    <lineage>
        <taxon>Eukaryota</taxon>
        <taxon>Viridiplantae</taxon>
        <taxon>Streptophyta</taxon>
        <taxon>Embryophyta</taxon>
        <taxon>Tracheophyta</taxon>
        <taxon>Spermatophyta</taxon>
        <taxon>Magnoliopsida</taxon>
        <taxon>eudicotyledons</taxon>
        <taxon>Gunneridae</taxon>
        <taxon>Pentapetalae</taxon>
        <taxon>rosids</taxon>
        <taxon>fabids</taxon>
        <taxon>Fabales</taxon>
        <taxon>Fabaceae</taxon>
        <taxon>Papilionoideae</taxon>
        <taxon>50 kb inversion clade</taxon>
        <taxon>NPAAA clade</taxon>
        <taxon>indigoferoid/millettioid clade</taxon>
        <taxon>Phaseoleae</taxon>
        <taxon>Psophocarpus</taxon>
    </lineage>
</organism>
<dbReference type="Proteomes" id="UP001386955">
    <property type="component" value="Unassembled WGS sequence"/>
</dbReference>
<sequence length="81" mass="9231">MESRFGFARVPARLFSARLGWPAPTRARMFNVVVVDRWVDGDAVRVVTVGSEKTGRRGFQYSGHWDDEFNTAILLDDGYNH</sequence>
<comment type="caution">
    <text evidence="1">The sequence shown here is derived from an EMBL/GenBank/DDBJ whole genome shotgun (WGS) entry which is preliminary data.</text>
</comment>
<evidence type="ECO:0000313" key="2">
    <source>
        <dbReference type="Proteomes" id="UP001386955"/>
    </source>
</evidence>
<dbReference type="EMBL" id="JAYMYS010000009">
    <property type="protein sequence ID" value="KAK7380709.1"/>
    <property type="molecule type" value="Genomic_DNA"/>
</dbReference>
<accession>A0AAN9P1Z8</accession>
<name>A0AAN9P1Z8_PSOTE</name>
<gene>
    <name evidence="1" type="ORF">VNO78_33224</name>
</gene>
<proteinExistence type="predicted"/>
<keyword evidence="2" id="KW-1185">Reference proteome</keyword>
<dbReference type="AlphaFoldDB" id="A0AAN9P1Z8"/>
<evidence type="ECO:0000313" key="1">
    <source>
        <dbReference type="EMBL" id="KAK7380709.1"/>
    </source>
</evidence>